<evidence type="ECO:0000256" key="3">
    <source>
        <dbReference type="ARBA" id="ARBA00023002"/>
    </source>
</evidence>
<dbReference type="GO" id="GO:0005886">
    <property type="term" value="C:plasma membrane"/>
    <property type="evidence" value="ECO:0007669"/>
    <property type="project" value="TreeGrafter"/>
</dbReference>
<evidence type="ECO:0000313" key="8">
    <source>
        <dbReference type="Proteomes" id="UP000199203"/>
    </source>
</evidence>
<dbReference type="Pfam" id="PF05222">
    <property type="entry name" value="AlaDh_PNT_N"/>
    <property type="match status" value="1"/>
</dbReference>
<dbReference type="SMART" id="SM01003">
    <property type="entry name" value="AlaDh_PNT_N"/>
    <property type="match status" value="1"/>
</dbReference>
<evidence type="ECO:0000256" key="4">
    <source>
        <dbReference type="ARBA" id="ARBA00023027"/>
    </source>
</evidence>
<dbReference type="OrthoDB" id="9804592at2"/>
<dbReference type="Gene3D" id="3.40.50.720">
    <property type="entry name" value="NAD(P)-binding Rossmann-like Domain"/>
    <property type="match status" value="2"/>
</dbReference>
<evidence type="ECO:0000256" key="1">
    <source>
        <dbReference type="ARBA" id="ARBA00005689"/>
    </source>
</evidence>
<dbReference type="PANTHER" id="PTHR42795:SF1">
    <property type="entry name" value="ALANINE DEHYDROGENASE"/>
    <property type="match status" value="1"/>
</dbReference>
<dbReference type="AlphaFoldDB" id="A0A1G7IZD7"/>
<dbReference type="PANTHER" id="PTHR42795">
    <property type="entry name" value="ALANINE DEHYDROGENASE"/>
    <property type="match status" value="1"/>
</dbReference>
<evidence type="ECO:0000313" key="7">
    <source>
        <dbReference type="EMBL" id="SDF17914.1"/>
    </source>
</evidence>
<keyword evidence="8" id="KW-1185">Reference proteome</keyword>
<accession>A0A1G7IZD7</accession>
<dbReference type="STRING" id="454006.SAMN05421825_1232"/>
<evidence type="ECO:0000259" key="6">
    <source>
        <dbReference type="SMART" id="SM01003"/>
    </source>
</evidence>
<dbReference type="SUPFAM" id="SSF51735">
    <property type="entry name" value="NAD(P)-binding Rossmann-fold domains"/>
    <property type="match status" value="1"/>
</dbReference>
<gene>
    <name evidence="7" type="ORF">SAMN05421825_1232</name>
</gene>
<dbReference type="PROSITE" id="PS00837">
    <property type="entry name" value="ALADH_PNT_2"/>
    <property type="match status" value="1"/>
</dbReference>
<organism evidence="7 8">
    <name type="scientific">Epilithonimonas hungarica</name>
    <dbReference type="NCBI Taxonomy" id="454006"/>
    <lineage>
        <taxon>Bacteria</taxon>
        <taxon>Pseudomonadati</taxon>
        <taxon>Bacteroidota</taxon>
        <taxon>Flavobacteriia</taxon>
        <taxon>Flavobacteriales</taxon>
        <taxon>Weeksellaceae</taxon>
        <taxon>Chryseobacterium group</taxon>
        <taxon>Epilithonimonas</taxon>
    </lineage>
</organism>
<dbReference type="GO" id="GO:0042853">
    <property type="term" value="P:L-alanine catabolic process"/>
    <property type="evidence" value="ECO:0007669"/>
    <property type="project" value="InterPro"/>
</dbReference>
<proteinExistence type="inferred from homology"/>
<evidence type="ECO:0000259" key="5">
    <source>
        <dbReference type="SMART" id="SM01002"/>
    </source>
</evidence>
<dbReference type="CDD" id="cd05305">
    <property type="entry name" value="L-AlaDH"/>
    <property type="match status" value="1"/>
</dbReference>
<feature type="domain" description="Alanine dehydrogenase/pyridine nucleotide transhydrogenase N-terminal" evidence="6">
    <location>
        <begin position="36"/>
        <end position="169"/>
    </location>
</feature>
<dbReference type="InterPro" id="IPR008143">
    <property type="entry name" value="Ala_DH/PNT_CS2"/>
</dbReference>
<name>A0A1G7IZD7_9FLAO</name>
<dbReference type="InterPro" id="IPR007886">
    <property type="entry name" value="AlaDH/PNT_N"/>
</dbReference>
<dbReference type="GO" id="GO:0000286">
    <property type="term" value="F:alanine dehydrogenase activity"/>
    <property type="evidence" value="ECO:0007669"/>
    <property type="project" value="UniProtKB-EC"/>
</dbReference>
<keyword evidence="4" id="KW-0520">NAD</keyword>
<reference evidence="8" key="1">
    <citation type="submission" date="2016-10" db="EMBL/GenBank/DDBJ databases">
        <authorList>
            <person name="Varghese N."/>
            <person name="Submissions S."/>
        </authorList>
    </citation>
    <scope>NUCLEOTIDE SEQUENCE [LARGE SCALE GENOMIC DNA]</scope>
    <source>
        <strain evidence="8">DSM 19684</strain>
    </source>
</reference>
<keyword evidence="3" id="KW-0560">Oxidoreductase</keyword>
<dbReference type="Proteomes" id="UP000199203">
    <property type="component" value="Unassembled WGS sequence"/>
</dbReference>
<dbReference type="SUPFAM" id="SSF52283">
    <property type="entry name" value="Formate/glycerate dehydrogenase catalytic domain-like"/>
    <property type="match status" value="1"/>
</dbReference>
<dbReference type="Pfam" id="PF01262">
    <property type="entry name" value="AlaDh_PNT_C"/>
    <property type="match status" value="1"/>
</dbReference>
<dbReference type="InterPro" id="IPR007698">
    <property type="entry name" value="AlaDH/PNT_NAD(H)-bd"/>
</dbReference>
<dbReference type="EC" id="1.4.1.1" evidence="2"/>
<dbReference type="InterPro" id="IPR008141">
    <property type="entry name" value="Ala_DH"/>
</dbReference>
<feature type="domain" description="Alanine dehydrogenase/pyridine nucleotide transhydrogenase NAD(H)-binding" evidence="5">
    <location>
        <begin position="178"/>
        <end position="324"/>
    </location>
</feature>
<dbReference type="InterPro" id="IPR036291">
    <property type="entry name" value="NAD(P)-bd_dom_sf"/>
</dbReference>
<dbReference type="SMART" id="SM01002">
    <property type="entry name" value="AlaDh_PNT_C"/>
    <property type="match status" value="1"/>
</dbReference>
<protein>
    <recommendedName>
        <fullName evidence="2">alanine dehydrogenase</fullName>
        <ecNumber evidence="2">1.4.1.1</ecNumber>
    </recommendedName>
</protein>
<comment type="similarity">
    <text evidence="1">Belongs to the AlaDH/PNT family.</text>
</comment>
<sequence length="399" mass="44314">MSSTSTIFTPFSEEELIPKEEKLEVVKKPGKTFSIGVPKETCLNEKRTCLIPDAVQILVNNGHKVIIESGAGEGSHFTDILYSEAGAEITNDPKVAFSQDLVLKINPPTEEEIDYLRPMTYLISALQINLRDKEYFLKLASKKVNAIAFEFIMDEYKQLSLVRLIGEIAGSVSILYASELLAMSNGLMLGGITGVRPTEVVIIGAGIVGEFATKAAIGLGASVKVFDNSLSKLRRLHTLVDSRVPTSVIDPKELTKSLRRADVVIGALPRLNLSPIVTEDMVMKMKKGSVIIDITIDNGKVIETSELTTTEKPFIVKHDVIHCGLPNLTSRMPRTTTKAVSNFFLSYLLGYDEEGGFENMLIHKNEIKQSLYMYKGRHTKQMICNRFELPYHDINLLIF</sequence>
<dbReference type="EMBL" id="FNBH01000001">
    <property type="protein sequence ID" value="SDF17914.1"/>
    <property type="molecule type" value="Genomic_DNA"/>
</dbReference>
<dbReference type="RefSeq" id="WP_089872253.1">
    <property type="nucleotide sequence ID" value="NZ_FNBH01000001.1"/>
</dbReference>
<evidence type="ECO:0000256" key="2">
    <source>
        <dbReference type="ARBA" id="ARBA00012897"/>
    </source>
</evidence>